<evidence type="ECO:0000256" key="2">
    <source>
        <dbReference type="ARBA" id="ARBA00022448"/>
    </source>
</evidence>
<keyword evidence="11" id="KW-1185">Reference proteome</keyword>
<evidence type="ECO:0000256" key="7">
    <source>
        <dbReference type="RuleBase" id="RU363032"/>
    </source>
</evidence>
<gene>
    <name evidence="10" type="ORF">GCM10017653_09260</name>
</gene>
<comment type="caution">
    <text evidence="10">The sequence shown here is derived from an EMBL/GenBank/DDBJ whole genome shotgun (WGS) entry which is preliminary data.</text>
</comment>
<reference evidence="10" key="1">
    <citation type="journal article" date="2014" name="Int. J. Syst. Evol. Microbiol.">
        <title>Complete genome sequence of Corynebacterium casei LMG S-19264T (=DSM 44701T), isolated from a smear-ripened cheese.</title>
        <authorList>
            <consortium name="US DOE Joint Genome Institute (JGI-PGF)"/>
            <person name="Walter F."/>
            <person name="Albersmeier A."/>
            <person name="Kalinowski J."/>
            <person name="Ruckert C."/>
        </authorList>
    </citation>
    <scope>NUCLEOTIDE SEQUENCE</scope>
    <source>
        <strain evidence="10">VKM B-2789</strain>
    </source>
</reference>
<comment type="similarity">
    <text evidence="7">Belongs to the binding-protein-dependent transport system permease family.</text>
</comment>
<feature type="transmembrane region" description="Helical" evidence="7">
    <location>
        <begin position="249"/>
        <end position="271"/>
    </location>
</feature>
<evidence type="ECO:0000313" key="11">
    <source>
        <dbReference type="Proteomes" id="UP001143330"/>
    </source>
</evidence>
<organism evidence="10 11">
    <name type="scientific">Ancylobacter defluvii</name>
    <dbReference type="NCBI Taxonomy" id="1282440"/>
    <lineage>
        <taxon>Bacteria</taxon>
        <taxon>Pseudomonadati</taxon>
        <taxon>Pseudomonadota</taxon>
        <taxon>Alphaproteobacteria</taxon>
        <taxon>Hyphomicrobiales</taxon>
        <taxon>Xanthobacteraceae</taxon>
        <taxon>Ancylobacter</taxon>
    </lineage>
</organism>
<dbReference type="Proteomes" id="UP001143330">
    <property type="component" value="Unassembled WGS sequence"/>
</dbReference>
<feature type="domain" description="ABC transmembrane type-1" evidence="9">
    <location>
        <begin position="88"/>
        <end position="268"/>
    </location>
</feature>
<reference evidence="10" key="2">
    <citation type="submission" date="2023-01" db="EMBL/GenBank/DDBJ databases">
        <authorList>
            <person name="Sun Q."/>
            <person name="Evtushenko L."/>
        </authorList>
    </citation>
    <scope>NUCLEOTIDE SEQUENCE</scope>
    <source>
        <strain evidence="10">VKM B-2789</strain>
    </source>
</reference>
<comment type="subcellular location">
    <subcellularLocation>
        <location evidence="1 7">Cell membrane</location>
        <topology evidence="1 7">Multi-pass membrane protein</topology>
    </subcellularLocation>
</comment>
<protein>
    <submittedName>
        <fullName evidence="10">ABC transporter permease</fullName>
    </submittedName>
</protein>
<keyword evidence="6 7" id="KW-0472">Membrane</keyword>
<evidence type="ECO:0000259" key="9">
    <source>
        <dbReference type="PROSITE" id="PS50928"/>
    </source>
</evidence>
<evidence type="ECO:0000256" key="8">
    <source>
        <dbReference type="SAM" id="MobiDB-lite"/>
    </source>
</evidence>
<keyword evidence="2 7" id="KW-0813">Transport</keyword>
<evidence type="ECO:0000256" key="5">
    <source>
        <dbReference type="ARBA" id="ARBA00022989"/>
    </source>
</evidence>
<feature type="transmembrane region" description="Helical" evidence="7">
    <location>
        <begin position="95"/>
        <end position="117"/>
    </location>
</feature>
<dbReference type="Pfam" id="PF00528">
    <property type="entry name" value="BPD_transp_1"/>
    <property type="match status" value="1"/>
</dbReference>
<accession>A0A9W6N9T6</accession>
<dbReference type="GO" id="GO:0005886">
    <property type="term" value="C:plasma membrane"/>
    <property type="evidence" value="ECO:0007669"/>
    <property type="project" value="UniProtKB-SubCell"/>
</dbReference>
<keyword evidence="5 7" id="KW-1133">Transmembrane helix</keyword>
<dbReference type="InterPro" id="IPR035906">
    <property type="entry name" value="MetI-like_sf"/>
</dbReference>
<keyword evidence="4 7" id="KW-0812">Transmembrane</keyword>
<dbReference type="PROSITE" id="PS50928">
    <property type="entry name" value="ABC_TM1"/>
    <property type="match status" value="1"/>
</dbReference>
<dbReference type="RefSeq" id="WP_213366415.1">
    <property type="nucleotide sequence ID" value="NZ_BSFM01000004.1"/>
</dbReference>
<dbReference type="AlphaFoldDB" id="A0A9W6N9T6"/>
<feature type="transmembrane region" description="Helical" evidence="7">
    <location>
        <begin position="217"/>
        <end position="237"/>
    </location>
</feature>
<sequence length="285" mass="30425">MSTPAPGDLALPARESPTGSASGRRRWRLSGLGRPVLLLNLLGIFAFYAVWALATETGAVSPLFFPSPSMVAAEARSVAGTADLWMSVVASGRRVFLGFGLAALVAVPLGIVMGCWWPAKATIDPLISLLRPLPSITWIPLTMLWLGIGEGQKIAIVFMGSWIYILLYTVESTKRVDPLLIKAARNLGAGSFAVMREVVLPGSLPGILAGLKVSLAIAWSCVLSAEMVAAQTGLGALIWSAKDWSNMPLVLVGMICISATVLVADLIANWIEARLLPWERARRTH</sequence>
<dbReference type="PANTHER" id="PTHR30151">
    <property type="entry name" value="ALKANE SULFONATE ABC TRANSPORTER-RELATED, MEMBRANE SUBUNIT"/>
    <property type="match status" value="1"/>
</dbReference>
<keyword evidence="3" id="KW-1003">Cell membrane</keyword>
<proteinExistence type="inferred from homology"/>
<evidence type="ECO:0000313" key="10">
    <source>
        <dbReference type="EMBL" id="GLK82857.1"/>
    </source>
</evidence>
<dbReference type="CDD" id="cd06261">
    <property type="entry name" value="TM_PBP2"/>
    <property type="match status" value="1"/>
</dbReference>
<evidence type="ECO:0000256" key="4">
    <source>
        <dbReference type="ARBA" id="ARBA00022692"/>
    </source>
</evidence>
<feature type="transmembrane region" description="Helical" evidence="7">
    <location>
        <begin position="191"/>
        <end position="211"/>
    </location>
</feature>
<dbReference type="GO" id="GO:0055085">
    <property type="term" value="P:transmembrane transport"/>
    <property type="evidence" value="ECO:0007669"/>
    <property type="project" value="InterPro"/>
</dbReference>
<dbReference type="InterPro" id="IPR000515">
    <property type="entry name" value="MetI-like"/>
</dbReference>
<dbReference type="Gene3D" id="1.10.3720.10">
    <property type="entry name" value="MetI-like"/>
    <property type="match status" value="1"/>
</dbReference>
<evidence type="ECO:0000256" key="6">
    <source>
        <dbReference type="ARBA" id="ARBA00023136"/>
    </source>
</evidence>
<feature type="transmembrane region" description="Helical" evidence="7">
    <location>
        <begin position="129"/>
        <end position="148"/>
    </location>
</feature>
<dbReference type="EMBL" id="BSFM01000004">
    <property type="protein sequence ID" value="GLK82857.1"/>
    <property type="molecule type" value="Genomic_DNA"/>
</dbReference>
<feature type="transmembrane region" description="Helical" evidence="7">
    <location>
        <begin position="35"/>
        <end position="54"/>
    </location>
</feature>
<dbReference type="PANTHER" id="PTHR30151:SF0">
    <property type="entry name" value="ABC TRANSPORTER PERMEASE PROTEIN MJ0413-RELATED"/>
    <property type="match status" value="1"/>
</dbReference>
<evidence type="ECO:0000256" key="3">
    <source>
        <dbReference type="ARBA" id="ARBA00022475"/>
    </source>
</evidence>
<name>A0A9W6N9T6_9HYPH</name>
<evidence type="ECO:0000256" key="1">
    <source>
        <dbReference type="ARBA" id="ARBA00004651"/>
    </source>
</evidence>
<feature type="transmembrane region" description="Helical" evidence="7">
    <location>
        <begin position="154"/>
        <end position="170"/>
    </location>
</feature>
<feature type="region of interest" description="Disordered" evidence="8">
    <location>
        <begin position="1"/>
        <end position="25"/>
    </location>
</feature>
<dbReference type="SUPFAM" id="SSF161098">
    <property type="entry name" value="MetI-like"/>
    <property type="match status" value="1"/>
</dbReference>